<protein>
    <submittedName>
        <fullName evidence="2">LURP-one-related family protein</fullName>
    </submittedName>
</protein>
<evidence type="ECO:0000313" key="3">
    <source>
        <dbReference type="Proteomes" id="UP000824179"/>
    </source>
</evidence>
<proteinExistence type="inferred from homology"/>
<evidence type="ECO:0000256" key="1">
    <source>
        <dbReference type="ARBA" id="ARBA00005437"/>
    </source>
</evidence>
<dbReference type="Pfam" id="PF04525">
    <property type="entry name" value="LOR"/>
    <property type="match status" value="1"/>
</dbReference>
<dbReference type="InterPro" id="IPR007612">
    <property type="entry name" value="LOR"/>
</dbReference>
<accession>A0A9D1DA72</accession>
<name>A0A9D1DA72_9FIRM</name>
<gene>
    <name evidence="2" type="ORF">IAB90_00560</name>
</gene>
<sequence length="156" mass="18139">MILYFKQRFFSWFDSYDIYDENGETAYTVHGRLSWGHKLEICDRNGNLCGMVKEKIFTFLPKFEIYANGAFLGCIQKKFAFFKAIYEFDYNMWSVDGGFMEWDYTITDAQGNLVATVGKELFHLTDQYVLDILNPADALNVLMFTLAIDAEKCSRS</sequence>
<dbReference type="Proteomes" id="UP000824179">
    <property type="component" value="Unassembled WGS sequence"/>
</dbReference>
<organism evidence="2 3">
    <name type="scientific">Candidatus Coproplasma stercoripullorum</name>
    <dbReference type="NCBI Taxonomy" id="2840751"/>
    <lineage>
        <taxon>Bacteria</taxon>
        <taxon>Bacillati</taxon>
        <taxon>Bacillota</taxon>
        <taxon>Clostridia</taxon>
        <taxon>Eubacteriales</taxon>
        <taxon>Candidatus Coproplasma</taxon>
    </lineage>
</organism>
<dbReference type="InterPro" id="IPR038595">
    <property type="entry name" value="LOR_sf"/>
</dbReference>
<dbReference type="Gene3D" id="2.40.160.200">
    <property type="entry name" value="LURP1-related"/>
    <property type="match status" value="1"/>
</dbReference>
<dbReference type="SUPFAM" id="SSF54518">
    <property type="entry name" value="Tubby C-terminal domain-like"/>
    <property type="match status" value="1"/>
</dbReference>
<evidence type="ECO:0000313" key="2">
    <source>
        <dbReference type="EMBL" id="HIR38852.1"/>
    </source>
</evidence>
<dbReference type="EMBL" id="DVHB01000012">
    <property type="protein sequence ID" value="HIR38852.1"/>
    <property type="molecule type" value="Genomic_DNA"/>
</dbReference>
<reference evidence="2" key="2">
    <citation type="journal article" date="2021" name="PeerJ">
        <title>Extensive microbial diversity within the chicken gut microbiome revealed by metagenomics and culture.</title>
        <authorList>
            <person name="Gilroy R."/>
            <person name="Ravi A."/>
            <person name="Getino M."/>
            <person name="Pursley I."/>
            <person name="Horton D.L."/>
            <person name="Alikhan N.F."/>
            <person name="Baker D."/>
            <person name="Gharbi K."/>
            <person name="Hall N."/>
            <person name="Watson M."/>
            <person name="Adriaenssens E.M."/>
            <person name="Foster-Nyarko E."/>
            <person name="Jarju S."/>
            <person name="Secka A."/>
            <person name="Antonio M."/>
            <person name="Oren A."/>
            <person name="Chaudhuri R.R."/>
            <person name="La Ragione R."/>
            <person name="Hildebrand F."/>
            <person name="Pallen M.J."/>
        </authorList>
    </citation>
    <scope>NUCLEOTIDE SEQUENCE</scope>
    <source>
        <strain evidence="2">ChiW25-3613</strain>
    </source>
</reference>
<dbReference type="InterPro" id="IPR025659">
    <property type="entry name" value="Tubby-like_C"/>
</dbReference>
<comment type="caution">
    <text evidence="2">The sequence shown here is derived from an EMBL/GenBank/DDBJ whole genome shotgun (WGS) entry which is preliminary data.</text>
</comment>
<dbReference type="AlphaFoldDB" id="A0A9D1DA72"/>
<comment type="similarity">
    <text evidence="1">Belongs to the LOR family.</text>
</comment>
<reference evidence="2" key="1">
    <citation type="submission" date="2020-10" db="EMBL/GenBank/DDBJ databases">
        <authorList>
            <person name="Gilroy R."/>
        </authorList>
    </citation>
    <scope>NUCLEOTIDE SEQUENCE</scope>
    <source>
        <strain evidence="2">ChiW25-3613</strain>
    </source>
</reference>